<evidence type="ECO:0000313" key="5">
    <source>
        <dbReference type="EMBL" id="MBC5713941.1"/>
    </source>
</evidence>
<evidence type="ECO:0000256" key="1">
    <source>
        <dbReference type="ARBA" id="ARBA00022729"/>
    </source>
</evidence>
<evidence type="ECO:0000259" key="4">
    <source>
        <dbReference type="SMART" id="SM00079"/>
    </source>
</evidence>
<dbReference type="GO" id="GO:0015276">
    <property type="term" value="F:ligand-gated monoatomic ion channel activity"/>
    <property type="evidence" value="ECO:0007669"/>
    <property type="project" value="InterPro"/>
</dbReference>
<dbReference type="CDD" id="cd13624">
    <property type="entry name" value="PBP2_Arg_Lys_His"/>
    <property type="match status" value="1"/>
</dbReference>
<evidence type="ECO:0000259" key="3">
    <source>
        <dbReference type="SMART" id="SM00062"/>
    </source>
</evidence>
<dbReference type="PANTHER" id="PTHR35936">
    <property type="entry name" value="MEMBRANE-BOUND LYTIC MUREIN TRANSGLYCOSYLASE F"/>
    <property type="match status" value="1"/>
</dbReference>
<comment type="caution">
    <text evidence="5">The sequence shown here is derived from an EMBL/GenBank/DDBJ whole genome shotgun (WGS) entry which is preliminary data.</text>
</comment>
<dbReference type="InterPro" id="IPR001320">
    <property type="entry name" value="Iontro_rcpt_C"/>
</dbReference>
<sequence>MKKTLVVLALAMTVALAGCGSKGASDKSDAIADGVLTVGTNAEFPPFEYVGDDGEPDGFDMALIKAIGEKMGVKVEVENMEFDSLVASIGSKIDVAIAGMTVTDERKNMVDFSDPYYEAVQYVIVPADSTIASASDLEGKTIGVQLGTTGDFIVEDIPDATASQYNKGVDAVNDLINGRVDAVIIDKNPAEVFAEKFGDDVKVIDGADFDFEAEEYAIAMPKGDEALVSAVNQALKDIKEDGTFDKLVATYIEQN</sequence>
<dbReference type="Gene3D" id="3.40.190.10">
    <property type="entry name" value="Periplasmic binding protein-like II"/>
    <property type="match status" value="2"/>
</dbReference>
<feature type="domain" description="Solute-binding protein family 3/N-terminal" evidence="3">
    <location>
        <begin position="35"/>
        <end position="255"/>
    </location>
</feature>
<evidence type="ECO:0000313" key="6">
    <source>
        <dbReference type="Proteomes" id="UP000606720"/>
    </source>
</evidence>
<dbReference type="GO" id="GO:0016020">
    <property type="term" value="C:membrane"/>
    <property type="evidence" value="ECO:0007669"/>
    <property type="project" value="InterPro"/>
</dbReference>
<reference evidence="5" key="1">
    <citation type="submission" date="2020-08" db="EMBL/GenBank/DDBJ databases">
        <title>Genome public.</title>
        <authorList>
            <person name="Liu C."/>
            <person name="Sun Q."/>
        </authorList>
    </citation>
    <scope>NUCLEOTIDE SEQUENCE</scope>
    <source>
        <strain evidence="5">BX1005</strain>
    </source>
</reference>
<name>A0A923LQ91_9FIRM</name>
<dbReference type="SUPFAM" id="SSF53850">
    <property type="entry name" value="Periplasmic binding protein-like II"/>
    <property type="match status" value="1"/>
</dbReference>
<dbReference type="EMBL" id="JACOPH010000004">
    <property type="protein sequence ID" value="MBC5713941.1"/>
    <property type="molecule type" value="Genomic_DNA"/>
</dbReference>
<dbReference type="Pfam" id="PF00497">
    <property type="entry name" value="SBP_bac_3"/>
    <property type="match status" value="1"/>
</dbReference>
<keyword evidence="6" id="KW-1185">Reference proteome</keyword>
<dbReference type="InterPro" id="IPR001638">
    <property type="entry name" value="Solute-binding_3/MltF_N"/>
</dbReference>
<dbReference type="AlphaFoldDB" id="A0A923LQ91"/>
<feature type="domain" description="Ionotropic glutamate receptor C-terminal" evidence="4">
    <location>
        <begin position="35"/>
        <end position="254"/>
    </location>
</feature>
<accession>A0A923LQ91</accession>
<feature type="signal peptide" evidence="2">
    <location>
        <begin position="1"/>
        <end position="17"/>
    </location>
</feature>
<dbReference type="Proteomes" id="UP000606720">
    <property type="component" value="Unassembled WGS sequence"/>
</dbReference>
<dbReference type="PROSITE" id="PS51257">
    <property type="entry name" value="PROKAR_LIPOPROTEIN"/>
    <property type="match status" value="1"/>
</dbReference>
<organism evidence="5 6">
    <name type="scientific">Roseburia zhanii</name>
    <dbReference type="NCBI Taxonomy" id="2763064"/>
    <lineage>
        <taxon>Bacteria</taxon>
        <taxon>Bacillati</taxon>
        <taxon>Bacillota</taxon>
        <taxon>Clostridia</taxon>
        <taxon>Lachnospirales</taxon>
        <taxon>Lachnospiraceae</taxon>
        <taxon>Roseburia</taxon>
    </lineage>
</organism>
<dbReference type="SMART" id="SM00079">
    <property type="entry name" value="PBPe"/>
    <property type="match status" value="1"/>
</dbReference>
<proteinExistence type="predicted"/>
<dbReference type="SMART" id="SM00062">
    <property type="entry name" value="PBPb"/>
    <property type="match status" value="1"/>
</dbReference>
<dbReference type="PANTHER" id="PTHR35936:SF17">
    <property type="entry name" value="ARGININE-BINDING EXTRACELLULAR PROTEIN ARTP"/>
    <property type="match status" value="1"/>
</dbReference>
<gene>
    <name evidence="5" type="ORF">H8S17_06890</name>
</gene>
<protein>
    <submittedName>
        <fullName evidence="5">Basic amino acid ABC transporter substrate-binding protein</fullName>
    </submittedName>
</protein>
<feature type="chain" id="PRO_5039532327" evidence="2">
    <location>
        <begin position="18"/>
        <end position="255"/>
    </location>
</feature>
<evidence type="ECO:0000256" key="2">
    <source>
        <dbReference type="SAM" id="SignalP"/>
    </source>
</evidence>
<keyword evidence="1 2" id="KW-0732">Signal</keyword>
<dbReference type="RefSeq" id="WP_186866726.1">
    <property type="nucleotide sequence ID" value="NZ_JACOPH010000004.1"/>
</dbReference>